<dbReference type="GO" id="GO:0007156">
    <property type="term" value="P:homophilic cell adhesion via plasma membrane adhesion molecules"/>
    <property type="evidence" value="ECO:0007669"/>
    <property type="project" value="TreeGrafter"/>
</dbReference>
<evidence type="ECO:0000313" key="5">
    <source>
        <dbReference type="Proteomes" id="UP000324222"/>
    </source>
</evidence>
<dbReference type="InterPro" id="IPR013098">
    <property type="entry name" value="Ig_I-set"/>
</dbReference>
<dbReference type="GO" id="GO:0050808">
    <property type="term" value="P:synapse organization"/>
    <property type="evidence" value="ECO:0007669"/>
    <property type="project" value="TreeGrafter"/>
</dbReference>
<dbReference type="Pfam" id="PF07679">
    <property type="entry name" value="I-set"/>
    <property type="match status" value="1"/>
</dbReference>
<feature type="region of interest" description="Disordered" evidence="2">
    <location>
        <begin position="197"/>
        <end position="221"/>
    </location>
</feature>
<accession>A0A5B7CTN3</accession>
<dbReference type="GO" id="GO:0008046">
    <property type="term" value="F:axon guidance receptor activity"/>
    <property type="evidence" value="ECO:0007669"/>
    <property type="project" value="TreeGrafter"/>
</dbReference>
<reference evidence="4 5" key="1">
    <citation type="submission" date="2019-05" db="EMBL/GenBank/DDBJ databases">
        <title>Another draft genome of Portunus trituberculatus and its Hox gene families provides insights of decapod evolution.</title>
        <authorList>
            <person name="Jeong J.-H."/>
            <person name="Song I."/>
            <person name="Kim S."/>
            <person name="Choi T."/>
            <person name="Kim D."/>
            <person name="Ryu S."/>
            <person name="Kim W."/>
        </authorList>
    </citation>
    <scope>NUCLEOTIDE SEQUENCE [LARGE SCALE GENOMIC DNA]</scope>
    <source>
        <tissue evidence="4">Muscle</tissue>
    </source>
</reference>
<dbReference type="InterPro" id="IPR007110">
    <property type="entry name" value="Ig-like_dom"/>
</dbReference>
<dbReference type="InterPro" id="IPR003598">
    <property type="entry name" value="Ig_sub2"/>
</dbReference>
<gene>
    <name evidence="4" type="primary">FAS2_1</name>
    <name evidence="4" type="ORF">E2C01_005812</name>
</gene>
<keyword evidence="5" id="KW-1185">Reference proteome</keyword>
<dbReference type="GO" id="GO:0043025">
    <property type="term" value="C:neuronal cell body"/>
    <property type="evidence" value="ECO:0007669"/>
    <property type="project" value="TreeGrafter"/>
</dbReference>
<organism evidence="4 5">
    <name type="scientific">Portunus trituberculatus</name>
    <name type="common">Swimming crab</name>
    <name type="synonym">Neptunus trituberculatus</name>
    <dbReference type="NCBI Taxonomy" id="210409"/>
    <lineage>
        <taxon>Eukaryota</taxon>
        <taxon>Metazoa</taxon>
        <taxon>Ecdysozoa</taxon>
        <taxon>Arthropoda</taxon>
        <taxon>Crustacea</taxon>
        <taxon>Multicrustacea</taxon>
        <taxon>Malacostraca</taxon>
        <taxon>Eumalacostraca</taxon>
        <taxon>Eucarida</taxon>
        <taxon>Decapoda</taxon>
        <taxon>Pleocyemata</taxon>
        <taxon>Brachyura</taxon>
        <taxon>Eubrachyura</taxon>
        <taxon>Portunoidea</taxon>
        <taxon>Portunidae</taxon>
        <taxon>Portuninae</taxon>
        <taxon>Portunus</taxon>
    </lineage>
</organism>
<sequence length="221" mass="25629">MTQFCPVTYFRIHVEEAEAHNGVDLIFDNILRRDRGNYTCSANVDGEEVSKSFQLFVDNKPLWNDDKTKAYSYVDGSVNLTCEVKAEPEANFTWTKDDSVIYPSEITQIFNDNNTSILQLKVTEQRMFGDYLCIAQNKLGTLERVIILQQGQKPAIPTAKRSWLRTMVVWCNISKMLVWLLHSLHLDRQTLKDHSEDLQDAKEPRLAAQKIKEKKQTWEVE</sequence>
<dbReference type="Gene3D" id="2.60.40.10">
    <property type="entry name" value="Immunoglobulins"/>
    <property type="match status" value="2"/>
</dbReference>
<dbReference type="PANTHER" id="PTHR45080:SF27">
    <property type="entry name" value="NEURAL CELL ADHESION MOLECULE 1-LIKE"/>
    <property type="match status" value="1"/>
</dbReference>
<comment type="caution">
    <text evidence="4">The sequence shown here is derived from an EMBL/GenBank/DDBJ whole genome shotgun (WGS) entry which is preliminary data.</text>
</comment>
<evidence type="ECO:0000259" key="3">
    <source>
        <dbReference type="PROSITE" id="PS50835"/>
    </source>
</evidence>
<dbReference type="OrthoDB" id="9355041at2759"/>
<dbReference type="InterPro" id="IPR050958">
    <property type="entry name" value="Cell_Adh-Cytoskel_Orgn"/>
</dbReference>
<feature type="domain" description="Ig-like" evidence="3">
    <location>
        <begin position="61"/>
        <end position="137"/>
    </location>
</feature>
<evidence type="ECO:0000256" key="1">
    <source>
        <dbReference type="ARBA" id="ARBA00023319"/>
    </source>
</evidence>
<evidence type="ECO:0000313" key="4">
    <source>
        <dbReference type="EMBL" id="MPC13092.1"/>
    </source>
</evidence>
<name>A0A5B7CTN3_PORTR</name>
<dbReference type="GO" id="GO:0005886">
    <property type="term" value="C:plasma membrane"/>
    <property type="evidence" value="ECO:0007669"/>
    <property type="project" value="TreeGrafter"/>
</dbReference>
<dbReference type="EMBL" id="VSRR010000257">
    <property type="protein sequence ID" value="MPC13092.1"/>
    <property type="molecule type" value="Genomic_DNA"/>
</dbReference>
<keyword evidence="1" id="KW-0393">Immunoglobulin domain</keyword>
<dbReference type="PANTHER" id="PTHR45080">
    <property type="entry name" value="CONTACTIN 5"/>
    <property type="match status" value="1"/>
</dbReference>
<dbReference type="PROSITE" id="PS50835">
    <property type="entry name" value="IG_LIKE"/>
    <property type="match status" value="1"/>
</dbReference>
<dbReference type="CDD" id="cd00096">
    <property type="entry name" value="Ig"/>
    <property type="match status" value="1"/>
</dbReference>
<proteinExistence type="predicted"/>
<dbReference type="SMART" id="SM00408">
    <property type="entry name" value="IGc2"/>
    <property type="match status" value="1"/>
</dbReference>
<protein>
    <submittedName>
        <fullName evidence="4">Fasciclin-2</fullName>
    </submittedName>
</protein>
<dbReference type="InterPro" id="IPR013783">
    <property type="entry name" value="Ig-like_fold"/>
</dbReference>
<dbReference type="SUPFAM" id="SSF48726">
    <property type="entry name" value="Immunoglobulin"/>
    <property type="match status" value="2"/>
</dbReference>
<dbReference type="GO" id="GO:0030424">
    <property type="term" value="C:axon"/>
    <property type="evidence" value="ECO:0007669"/>
    <property type="project" value="TreeGrafter"/>
</dbReference>
<dbReference type="AlphaFoldDB" id="A0A5B7CTN3"/>
<dbReference type="Proteomes" id="UP000324222">
    <property type="component" value="Unassembled WGS sequence"/>
</dbReference>
<evidence type="ECO:0000256" key="2">
    <source>
        <dbReference type="SAM" id="MobiDB-lite"/>
    </source>
</evidence>
<dbReference type="InterPro" id="IPR036179">
    <property type="entry name" value="Ig-like_dom_sf"/>
</dbReference>